<name>A0A4P8HN84_9BURK</name>
<dbReference type="OrthoDB" id="8957677at2"/>
<protein>
    <submittedName>
        <fullName evidence="1">Uncharacterized protein</fullName>
    </submittedName>
</protein>
<evidence type="ECO:0000313" key="2">
    <source>
        <dbReference type="EMBL" id="QCP09872.1"/>
    </source>
</evidence>
<accession>A0A4P8HN84</accession>
<proteinExistence type="predicted"/>
<dbReference type="EMBL" id="JACHXS010000001">
    <property type="protein sequence ID" value="MBB3219841.1"/>
    <property type="molecule type" value="Genomic_DNA"/>
</dbReference>
<dbReference type="AlphaFoldDB" id="A0A4P8HN84"/>
<evidence type="ECO:0000313" key="1">
    <source>
        <dbReference type="EMBL" id="MBB3219841.1"/>
    </source>
</evidence>
<evidence type="ECO:0000313" key="4">
    <source>
        <dbReference type="Proteomes" id="UP000584325"/>
    </source>
</evidence>
<dbReference type="EMBL" id="CP040017">
    <property type="protein sequence ID" value="QCP09872.1"/>
    <property type="molecule type" value="Genomic_DNA"/>
</dbReference>
<dbReference type="Proteomes" id="UP000298763">
    <property type="component" value="Chromosome"/>
</dbReference>
<sequence length="462" mass="47750">MTRQTVIVNGVSWLFSPDDRRAEAERDWAVVTGQVLDELTGQAPRTPVHVMPRQHGLLVRIDADGHFALVARPWHRFPPLAAPAYALVLDVHAEGFLPYTRELALPSGQLPLTAAAAATTRVLTLASTAGLFAGQLLLVGPAGANAERCTIASLGPAAGQLTLAADLVHPHAIGDPVVADAFEPLELGALPLHRRPIAIRGRTVARAAGGTVPVANATVRVSRIWRTTADVRNHLPPVPASMAGMAPGLYAERAATTAVTPIAPAMPAGEEKLATAPVSAGAGAIALTDSVNLVAGTSVLAIDPADPARHERIAVTALAPAFTPAEPVTATLRYPLRNAHALGAVATRIAPGGPVGAAKQLADSALPGDQLVFLDDAALPALAGTVRIGAGASAEFQQYALFDVTSDAGGYYRLPPLHRIAQVEVEAGAAGHPDISVANNNAIVFQPGYGSEETWLDVVFDS</sequence>
<dbReference type="RefSeq" id="WP_137312758.1">
    <property type="nucleotide sequence ID" value="NZ_CP040017.1"/>
</dbReference>
<dbReference type="Proteomes" id="UP000584325">
    <property type="component" value="Unassembled WGS sequence"/>
</dbReference>
<organism evidence="1 4">
    <name type="scientific">Pseudoduganella umbonata</name>
    <dbReference type="NCBI Taxonomy" id="864828"/>
    <lineage>
        <taxon>Bacteria</taxon>
        <taxon>Pseudomonadati</taxon>
        <taxon>Pseudomonadota</taxon>
        <taxon>Betaproteobacteria</taxon>
        <taxon>Burkholderiales</taxon>
        <taxon>Oxalobacteraceae</taxon>
        <taxon>Telluria group</taxon>
        <taxon>Pseudoduganella</taxon>
    </lineage>
</organism>
<reference evidence="2 3" key="1">
    <citation type="submission" date="2019-05" db="EMBL/GenBank/DDBJ databases">
        <title>Draft Genome Sequences of Six Type Strains of the Genus Massilia.</title>
        <authorList>
            <person name="Miess H."/>
            <person name="Frediansyhah A."/>
            <person name="Gross H."/>
        </authorList>
    </citation>
    <scope>NUCLEOTIDE SEQUENCE [LARGE SCALE GENOMIC DNA]</scope>
    <source>
        <strain evidence="2 3">DSMZ 26121</strain>
    </source>
</reference>
<keyword evidence="3" id="KW-1185">Reference proteome</keyword>
<gene>
    <name evidence="2" type="ORF">FCL38_05115</name>
    <name evidence="1" type="ORF">FHS02_000628</name>
</gene>
<reference evidence="1 4" key="2">
    <citation type="submission" date="2020-08" db="EMBL/GenBank/DDBJ databases">
        <title>Genomic Encyclopedia of Type Strains, Phase III (KMG-III): the genomes of soil and plant-associated and newly described type strains.</title>
        <authorList>
            <person name="Whitman W."/>
        </authorList>
    </citation>
    <scope>NUCLEOTIDE SEQUENCE [LARGE SCALE GENOMIC DNA]</scope>
    <source>
        <strain evidence="1 4">CECT 7753</strain>
    </source>
</reference>
<evidence type="ECO:0000313" key="3">
    <source>
        <dbReference type="Proteomes" id="UP000298763"/>
    </source>
</evidence>